<feature type="transmembrane region" description="Helical" evidence="1">
    <location>
        <begin position="141"/>
        <end position="159"/>
    </location>
</feature>
<keyword evidence="1" id="KW-0812">Transmembrane</keyword>
<evidence type="ECO:0000313" key="3">
    <source>
        <dbReference type="Proteomes" id="UP000262583"/>
    </source>
</evidence>
<protein>
    <submittedName>
        <fullName evidence="2">Uncharacterized protein</fullName>
    </submittedName>
</protein>
<keyword evidence="1" id="KW-0472">Membrane</keyword>
<feature type="transmembrane region" description="Helical" evidence="1">
    <location>
        <begin position="113"/>
        <end position="135"/>
    </location>
</feature>
<feature type="transmembrane region" description="Helical" evidence="1">
    <location>
        <begin position="339"/>
        <end position="356"/>
    </location>
</feature>
<feature type="transmembrane region" description="Helical" evidence="1">
    <location>
        <begin position="400"/>
        <end position="419"/>
    </location>
</feature>
<proteinExistence type="predicted"/>
<evidence type="ECO:0000313" key="2">
    <source>
        <dbReference type="EMBL" id="AXA35881.1"/>
    </source>
</evidence>
<dbReference type="Proteomes" id="UP000262583">
    <property type="component" value="Chromosome"/>
</dbReference>
<organism evidence="2 3">
    <name type="scientific">Sumerlaea chitinivorans</name>
    <dbReference type="NCBI Taxonomy" id="2250252"/>
    <lineage>
        <taxon>Bacteria</taxon>
        <taxon>Candidatus Sumerlaeota</taxon>
        <taxon>Candidatus Sumerlaeia</taxon>
        <taxon>Candidatus Sumerlaeales</taxon>
        <taxon>Candidatus Sumerlaeaceae</taxon>
        <taxon>Candidatus Sumerlaea</taxon>
    </lineage>
</organism>
<dbReference type="AlphaFoldDB" id="A0A2Z4Y3U7"/>
<feature type="transmembrane region" description="Helical" evidence="1">
    <location>
        <begin position="189"/>
        <end position="222"/>
    </location>
</feature>
<dbReference type="EMBL" id="CP030759">
    <property type="protein sequence ID" value="AXA35881.1"/>
    <property type="molecule type" value="Genomic_DNA"/>
</dbReference>
<reference evidence="2 3" key="1">
    <citation type="submission" date="2018-05" db="EMBL/GenBank/DDBJ databases">
        <title>A metagenomic window into the 2 km-deep terrestrial subsurface aquifer revealed taxonomically and functionally diverse microbial community comprising novel uncultured bacterial lineages.</title>
        <authorList>
            <person name="Kadnikov V.V."/>
            <person name="Mardanov A.V."/>
            <person name="Beletsky A.V."/>
            <person name="Banks D."/>
            <person name="Pimenov N.V."/>
            <person name="Frank Y.A."/>
            <person name="Karnachuk O.V."/>
            <person name="Ravin N.V."/>
        </authorList>
    </citation>
    <scope>NUCLEOTIDE SEQUENCE [LARGE SCALE GENOMIC DNA]</scope>
    <source>
        <strain evidence="2">BY</strain>
    </source>
</reference>
<gene>
    <name evidence="2" type="ORF">BRCON_1104</name>
</gene>
<dbReference type="KEGG" id="schv:BRCON_1104"/>
<sequence>MNNPVQVEEEATQENRWPDDFGAILIRGLVVLCVLGLAVLIPHVYVRVTEALAHPMLQLDNEEGALLAQAVRVAQGKPLYRELNDYPYLVGTYPPFYLWVAGSLTNLHTPSFFVGRLITALSVFSTGILLFTIVYALTRQIFAALLAPLLFLATFECYNWSAYFRVDLLALALTLSSLALLLGGSEKKWMHIGAACLAALALFTKQTMYSVPVVSLIALWVWDRAAFRRYAVTFVAAAGLPFLALSALTGGQFAVHTIWYNMNRYHWPDLLVWAAHVWRFYRWWLLAGLLAFALLVRELVRSWRPLATIHGTLDAAASSNPVSTAVTSRAEQELLRTRFLLIACVAYQMLSVTNFLSLPKAGSAENYLLEPLAAWSLAVGVAIGYGLRKRTAAQSDSWKAWILLMAFLLALHAVHLHRWEKVIFGEWKRPTPADFEAAARLTSELARASGDVVSEVAAYALFAEKPVLFQPFIMSELARQGRWDESRFLKDIRAGRFTIFASTTDLFSDAYTDAFTPGMREALRDTYRLDRVIQGGHLWQFFLYKPRASARPTLPDTIKER</sequence>
<feature type="transmembrane region" description="Helical" evidence="1">
    <location>
        <begin position="24"/>
        <end position="46"/>
    </location>
</feature>
<feature type="transmembrane region" description="Helical" evidence="1">
    <location>
        <begin position="166"/>
        <end position="183"/>
    </location>
</feature>
<feature type="transmembrane region" description="Helical" evidence="1">
    <location>
        <begin position="368"/>
        <end position="388"/>
    </location>
</feature>
<evidence type="ECO:0000256" key="1">
    <source>
        <dbReference type="SAM" id="Phobius"/>
    </source>
</evidence>
<feature type="transmembrane region" description="Helical" evidence="1">
    <location>
        <begin position="234"/>
        <end position="260"/>
    </location>
</feature>
<keyword evidence="1" id="KW-1133">Transmembrane helix</keyword>
<accession>A0A2Z4Y3U7</accession>
<name>A0A2Z4Y3U7_SUMC1</name>
<feature type="transmembrane region" description="Helical" evidence="1">
    <location>
        <begin position="280"/>
        <end position="300"/>
    </location>
</feature>